<sequence length="805" mass="92564">MKLKFKKLLLNLGLLSGVTTIAISAQCNTPKQINGGKEVIPPDKPVKPNKPINNGETTGETNELDKFVQDFETNLEINKENSGEFYESVSRGDDFYYDRVKKVIISVPKGTFPNWTQEKYSPLLDFGEFTNDIEAKNIQLANPDNPTYKSSDGSNKISSKIKLSVNESNDIVVSFKLAKYFKDGNHIFSSEICTKTLGKILSKELVEKMKKLTEAEENTTFTYPDAENVLLSDADESKIVKIIPDGYELAEFKAVKNDEDQYYDYTIIFKLKISGTDIVSPKNVSKTIKNFKKSPRILELESKAKSEIENSIAKLEIKFANIKAYNIVVKTFDQNTQLTESNGIFDYNNKPNFVVNNSDDKVYKYELKNLRRSNDEMFVTVKASSIVNNSIYVEKEAKIKPDFQRGINPYNMTTEQQHEYLTNELNKIEFVNPFFSKDRTYINKSMNQKLNNKSFWLDTKNNDLLYEFGNLSVEKNEETNDKTFYIELSLSFQDYVPTEAKPRQKLNKKIKINLDELGVDKLNKINLAKNKQAIQDIEAPTATVDINYEPEIKSEYYVDNEAQKLEPKSLSVKANILPIYKHFNESGNDTIYVDDQETYDNLLSNSANKVLWEIYKFDENNNLTSNNVFFKNTPYLVNNKYIQFTAFAFTDFRNENGILTAKMVICEKNNAANNTMKAAYNENRVGIVRVKILSPNKNKSDVKTEAKKAKLYLDFTNLYKNKTVKFTFKNIQNYTVEQIKDNKELLKQNVNVQGLHDEWEIIDYDDLRTNSKKPGHLFFKCSIRIKGSAISTFTKFVELEGFKTA</sequence>
<proteinExistence type="predicted"/>
<dbReference type="EMBL" id="CP053096">
    <property type="protein sequence ID" value="QJR43798.1"/>
    <property type="molecule type" value="Genomic_DNA"/>
</dbReference>
<evidence type="ECO:0000256" key="2">
    <source>
        <dbReference type="SAM" id="SignalP"/>
    </source>
</evidence>
<dbReference type="AlphaFoldDB" id="A0A6M4JC06"/>
<gene>
    <name evidence="3" type="ORF">HLA87_03365</name>
</gene>
<dbReference type="RefSeq" id="WP_171111942.1">
    <property type="nucleotide sequence ID" value="NZ_CP053096.1"/>
</dbReference>
<evidence type="ECO:0008006" key="5">
    <source>
        <dbReference type="Google" id="ProtNLM"/>
    </source>
</evidence>
<name>A0A6M4JC06_9MOLU</name>
<feature type="signal peptide" evidence="2">
    <location>
        <begin position="1"/>
        <end position="24"/>
    </location>
</feature>
<feature type="compositionally biased region" description="Polar residues" evidence="1">
    <location>
        <begin position="51"/>
        <end position="61"/>
    </location>
</feature>
<accession>A0A6M4JC06</accession>
<evidence type="ECO:0000256" key="1">
    <source>
        <dbReference type="SAM" id="MobiDB-lite"/>
    </source>
</evidence>
<feature type="chain" id="PRO_5026764036" description="Lipoprotein-associated type-17 domain-containing protein" evidence="2">
    <location>
        <begin position="25"/>
        <end position="805"/>
    </location>
</feature>
<evidence type="ECO:0000313" key="3">
    <source>
        <dbReference type="EMBL" id="QJR43798.1"/>
    </source>
</evidence>
<feature type="region of interest" description="Disordered" evidence="1">
    <location>
        <begin position="35"/>
        <end position="61"/>
    </location>
</feature>
<organism evidence="3 4">
    <name type="scientific">Mycoplasma miroungigenitalium</name>
    <dbReference type="NCBI Taxonomy" id="754515"/>
    <lineage>
        <taxon>Bacteria</taxon>
        <taxon>Bacillati</taxon>
        <taxon>Mycoplasmatota</taxon>
        <taxon>Mollicutes</taxon>
        <taxon>Mycoplasmataceae</taxon>
        <taxon>Mycoplasma</taxon>
    </lineage>
</organism>
<keyword evidence="4" id="KW-1185">Reference proteome</keyword>
<keyword evidence="2" id="KW-0732">Signal</keyword>
<reference evidence="3 4" key="1">
    <citation type="submission" date="2020-05" db="EMBL/GenBank/DDBJ databases">
        <title>Novel Mycoplasma species detected in Mirounga angustirostris (northern elephant seal) from the USA.</title>
        <authorList>
            <person name="Volokhov D.V."/>
        </authorList>
    </citation>
    <scope>NUCLEOTIDE SEQUENCE [LARGE SCALE GENOMIC DNA]</scope>
    <source>
        <strain evidence="3 4">Mirounga ES2806-GEN</strain>
    </source>
</reference>
<dbReference type="Proteomes" id="UP000500686">
    <property type="component" value="Chromosome"/>
</dbReference>
<protein>
    <recommendedName>
        <fullName evidence="5">Lipoprotein-associated type-17 domain-containing protein</fullName>
    </recommendedName>
</protein>
<dbReference type="KEGG" id="mmir:HLA87_03365"/>
<evidence type="ECO:0000313" key="4">
    <source>
        <dbReference type="Proteomes" id="UP000500686"/>
    </source>
</evidence>